<dbReference type="InterPro" id="IPR008462">
    <property type="entry name" value="CsbD"/>
</dbReference>
<accession>A0A848IJJ1</accession>
<evidence type="ECO:0000259" key="3">
    <source>
        <dbReference type="Pfam" id="PF05532"/>
    </source>
</evidence>
<keyword evidence="2" id="KW-0812">Transmembrane</keyword>
<evidence type="ECO:0000256" key="1">
    <source>
        <dbReference type="ARBA" id="ARBA00009129"/>
    </source>
</evidence>
<dbReference type="RefSeq" id="WP_169488722.1">
    <property type="nucleotide sequence ID" value="NZ_JABBGJ010000034.1"/>
</dbReference>
<gene>
    <name evidence="4" type="ORF">HHL24_28705</name>
</gene>
<proteinExistence type="inferred from homology"/>
<dbReference type="Gene3D" id="1.10.1470.10">
    <property type="entry name" value="YjbJ"/>
    <property type="match status" value="1"/>
</dbReference>
<name>A0A848IJJ1_9BURK</name>
<dbReference type="EMBL" id="JABBGJ010000034">
    <property type="protein sequence ID" value="NMM01901.1"/>
    <property type="molecule type" value="Genomic_DNA"/>
</dbReference>
<evidence type="ECO:0000313" key="4">
    <source>
        <dbReference type="EMBL" id="NMM01901.1"/>
    </source>
</evidence>
<keyword evidence="2" id="KW-0472">Membrane</keyword>
<protein>
    <submittedName>
        <fullName evidence="4">CsbD family protein</fullName>
    </submittedName>
</protein>
<dbReference type="SUPFAM" id="SSF69047">
    <property type="entry name" value="Hypothetical protein YjbJ"/>
    <property type="match status" value="1"/>
</dbReference>
<feature type="domain" description="CsbD-like" evidence="3">
    <location>
        <begin position="4"/>
        <end position="49"/>
    </location>
</feature>
<organism evidence="4 5">
    <name type="scientific">Paraburkholderia polaris</name>
    <dbReference type="NCBI Taxonomy" id="2728848"/>
    <lineage>
        <taxon>Bacteria</taxon>
        <taxon>Pseudomonadati</taxon>
        <taxon>Pseudomonadota</taxon>
        <taxon>Betaproteobacteria</taxon>
        <taxon>Burkholderiales</taxon>
        <taxon>Burkholderiaceae</taxon>
        <taxon>Paraburkholderia</taxon>
    </lineage>
</organism>
<keyword evidence="5" id="KW-1185">Reference proteome</keyword>
<feature type="transmembrane region" description="Helical" evidence="2">
    <location>
        <begin position="63"/>
        <end position="83"/>
    </location>
</feature>
<keyword evidence="2" id="KW-1133">Transmembrane helix</keyword>
<evidence type="ECO:0000256" key="2">
    <source>
        <dbReference type="SAM" id="Phobius"/>
    </source>
</evidence>
<sequence length="90" mass="9125">MDTEKAEGAVREVAGKVQATAGAVVGDSATQLAGKARELSGKAQELCADYASMVRETAATKPITTLAVVAAVSFVAGAVWRVGGSTRDDQ</sequence>
<dbReference type="Pfam" id="PF05532">
    <property type="entry name" value="CsbD"/>
    <property type="match status" value="1"/>
</dbReference>
<evidence type="ECO:0000313" key="5">
    <source>
        <dbReference type="Proteomes" id="UP000544134"/>
    </source>
</evidence>
<reference evidence="4 5" key="1">
    <citation type="submission" date="2020-04" db="EMBL/GenBank/DDBJ databases">
        <title>Paraburkholderia sp. RP-4-7 isolated from soil.</title>
        <authorList>
            <person name="Dahal R.H."/>
        </authorList>
    </citation>
    <scope>NUCLEOTIDE SEQUENCE [LARGE SCALE GENOMIC DNA]</scope>
    <source>
        <strain evidence="4 5">RP-4-7</strain>
    </source>
</reference>
<dbReference type="InterPro" id="IPR036629">
    <property type="entry name" value="YjbJ_sf"/>
</dbReference>
<dbReference type="Proteomes" id="UP000544134">
    <property type="component" value="Unassembled WGS sequence"/>
</dbReference>
<comment type="similarity">
    <text evidence="1">Belongs to the UPF0337 (CsbD) family.</text>
</comment>
<comment type="caution">
    <text evidence="4">The sequence shown here is derived from an EMBL/GenBank/DDBJ whole genome shotgun (WGS) entry which is preliminary data.</text>
</comment>
<dbReference type="AlphaFoldDB" id="A0A848IJJ1"/>